<organism evidence="8 9">
    <name type="scientific">Streptomyces silvisoli</name>
    <dbReference type="NCBI Taxonomy" id="3034235"/>
    <lineage>
        <taxon>Bacteria</taxon>
        <taxon>Bacillati</taxon>
        <taxon>Actinomycetota</taxon>
        <taxon>Actinomycetes</taxon>
        <taxon>Kitasatosporales</taxon>
        <taxon>Streptomycetaceae</taxon>
        <taxon>Streptomyces</taxon>
    </lineage>
</organism>
<gene>
    <name evidence="8" type="ORF">P3G67_25090</name>
</gene>
<evidence type="ECO:0000256" key="3">
    <source>
        <dbReference type="ARBA" id="ARBA00022729"/>
    </source>
</evidence>
<dbReference type="InterPro" id="IPR013783">
    <property type="entry name" value="Ig-like_fold"/>
</dbReference>
<feature type="domain" description="SpaA-like prealbumin fold" evidence="7">
    <location>
        <begin position="54"/>
        <end position="110"/>
    </location>
</feature>
<feature type="chain" id="PRO_5045369440" evidence="6">
    <location>
        <begin position="32"/>
        <end position="335"/>
    </location>
</feature>
<evidence type="ECO:0000256" key="1">
    <source>
        <dbReference type="ARBA" id="ARBA00007257"/>
    </source>
</evidence>
<name>A0ABT5ZTV4_9ACTN</name>
<feature type="signal peptide" evidence="6">
    <location>
        <begin position="1"/>
        <end position="31"/>
    </location>
</feature>
<evidence type="ECO:0000256" key="5">
    <source>
        <dbReference type="SAM" id="Phobius"/>
    </source>
</evidence>
<evidence type="ECO:0000313" key="9">
    <source>
        <dbReference type="Proteomes" id="UP001216579"/>
    </source>
</evidence>
<feature type="compositionally biased region" description="Low complexity" evidence="4">
    <location>
        <begin position="231"/>
        <end position="244"/>
    </location>
</feature>
<keyword evidence="9" id="KW-1185">Reference proteome</keyword>
<dbReference type="SUPFAM" id="SSF49478">
    <property type="entry name" value="Cna protein B-type domain"/>
    <property type="match status" value="1"/>
</dbReference>
<keyword evidence="5" id="KW-1133">Transmembrane helix</keyword>
<dbReference type="EMBL" id="JARJBC010000017">
    <property type="protein sequence ID" value="MDF3292448.1"/>
    <property type="molecule type" value="Genomic_DNA"/>
</dbReference>
<evidence type="ECO:0000256" key="4">
    <source>
        <dbReference type="SAM" id="MobiDB-lite"/>
    </source>
</evidence>
<evidence type="ECO:0000313" key="8">
    <source>
        <dbReference type="EMBL" id="MDF3292448.1"/>
    </source>
</evidence>
<keyword evidence="5" id="KW-0812">Transmembrane</keyword>
<dbReference type="Pfam" id="PF17802">
    <property type="entry name" value="SpaA"/>
    <property type="match status" value="2"/>
</dbReference>
<dbReference type="Gene3D" id="2.60.40.10">
    <property type="entry name" value="Immunoglobulins"/>
    <property type="match status" value="2"/>
</dbReference>
<evidence type="ECO:0000256" key="6">
    <source>
        <dbReference type="SAM" id="SignalP"/>
    </source>
</evidence>
<dbReference type="NCBIfam" id="TIGR01167">
    <property type="entry name" value="LPXTG_anchor"/>
    <property type="match status" value="1"/>
</dbReference>
<keyword evidence="3 6" id="KW-0732">Signal</keyword>
<evidence type="ECO:0000256" key="2">
    <source>
        <dbReference type="ARBA" id="ARBA00022525"/>
    </source>
</evidence>
<keyword evidence="5" id="KW-0472">Membrane</keyword>
<feature type="transmembrane region" description="Helical" evidence="5">
    <location>
        <begin position="304"/>
        <end position="323"/>
    </location>
</feature>
<proteinExistence type="inferred from homology"/>
<comment type="similarity">
    <text evidence="1">Belongs to the serine-aspartate repeat-containing protein (SDr) family.</text>
</comment>
<feature type="compositionally biased region" description="Low complexity" evidence="4">
    <location>
        <begin position="264"/>
        <end position="279"/>
    </location>
</feature>
<reference evidence="8 9" key="1">
    <citation type="submission" date="2023-03" db="EMBL/GenBank/DDBJ databases">
        <title>Draft genome sequence of Streptomyces sp. RB6PN23 isolated from peat swamp forest in Thailand.</title>
        <authorList>
            <person name="Klaysubun C."/>
            <person name="Duangmal K."/>
        </authorList>
    </citation>
    <scope>NUCLEOTIDE SEQUENCE [LARGE SCALE GENOMIC DNA]</scope>
    <source>
        <strain evidence="8 9">RB6PN23</strain>
    </source>
</reference>
<protein>
    <submittedName>
        <fullName evidence="8">SpaA isopeptide-forming pilin-related protein</fullName>
    </submittedName>
</protein>
<dbReference type="Proteomes" id="UP001216579">
    <property type="component" value="Unassembled WGS sequence"/>
</dbReference>
<comment type="caution">
    <text evidence="8">The sequence shown here is derived from an EMBL/GenBank/DDBJ whole genome shotgun (WGS) entry which is preliminary data.</text>
</comment>
<sequence length="335" mass="33780">MRIRSIRRLPAAVAVAAAVTGTLSWAPAASAQSPDPTPSTSTAPAPRIAAETGGVAILKKDPAGEVLAGATFTLLDSAGKEVGSGKTNADGQLAFKDLAPGVYRLKEVSSGSKLLDTVDDQDVIVTPGAAAPMTIIDPFKPASLRLTAKDDTSGKLLAGSTVDIGSGDKTVLTLTTGSNGSATAQLPVNSPTGTDFWVKQVKAPDGYDLYKPSKTFTAKPGDPVTVTVSNAKTSSTTPPATPTEKPTEKPTDKPASDKLHGDESTSSPSTSPSDTPAADQTTSSTAAPAPQGTLAHTGADATPWLLAGAGLLLAIGAGAVIVARRRRTDDGSTEN</sequence>
<keyword evidence="2" id="KW-0964">Secreted</keyword>
<dbReference type="RefSeq" id="WP_276095506.1">
    <property type="nucleotide sequence ID" value="NZ_JARJBC010000017.1"/>
</dbReference>
<dbReference type="NCBIfam" id="NF041528">
    <property type="entry name" value="strep_LAETG"/>
    <property type="match status" value="1"/>
</dbReference>
<evidence type="ECO:0000259" key="7">
    <source>
        <dbReference type="Pfam" id="PF17802"/>
    </source>
</evidence>
<dbReference type="PANTHER" id="PTHR36108:SF13">
    <property type="entry name" value="COLOSSIN-B-RELATED"/>
    <property type="match status" value="1"/>
</dbReference>
<accession>A0ABT5ZTV4</accession>
<feature type="compositionally biased region" description="Basic and acidic residues" evidence="4">
    <location>
        <begin position="245"/>
        <end position="263"/>
    </location>
</feature>
<feature type="region of interest" description="Disordered" evidence="4">
    <location>
        <begin position="213"/>
        <end position="297"/>
    </location>
</feature>
<feature type="region of interest" description="Disordered" evidence="4">
    <location>
        <begin position="27"/>
        <end position="46"/>
    </location>
</feature>
<dbReference type="PANTHER" id="PTHR36108">
    <property type="entry name" value="COLOSSIN-B-RELATED"/>
    <property type="match status" value="1"/>
</dbReference>
<feature type="domain" description="SpaA-like prealbumin fold" evidence="7">
    <location>
        <begin position="143"/>
        <end position="231"/>
    </location>
</feature>
<dbReference type="InterPro" id="IPR041033">
    <property type="entry name" value="SpaA_PFL_dom_1"/>
</dbReference>